<feature type="transmembrane region" description="Helical" evidence="1">
    <location>
        <begin position="618"/>
        <end position="638"/>
    </location>
</feature>
<dbReference type="InterPro" id="IPR027417">
    <property type="entry name" value="P-loop_NTPase"/>
</dbReference>
<dbReference type="GO" id="GO:0140359">
    <property type="term" value="F:ABC-type transporter activity"/>
    <property type="evidence" value="ECO:0007669"/>
    <property type="project" value="InterPro"/>
</dbReference>
<sequence length="904" mass="103585">MWTREGLQAKDSGFVRFLIELMWPVLLFMGLVWLRRVNPLYQQHECHFPNKAMPSAGILPWIQGIFCNANNPCFQHSTRGESPGLVSNYNNSVLARLYSDFQDLLSGDDEHLELPRLWKELNVMANFMDTLRNHPEQFSGRGLKVEALLKDHETLTSFLLRDIPLTESVVYHLVNAQIRPEQFAFGVPDLHLKDIACSVDLLERFLIFPSPRGLQTVRSAICILTPQRLQIIEDRFYANVDFFKLFGLLPRVLDVNAEGVDVHLWVRTVSVLSDKLQKLVHQSYWKDLIQTVIPLFDKDPSVRQVMAAASTLICGYTEGAFSTVTSFNWYEDNNYKAFLGIESDWSPVQYEYDNSTTPFCNNLIKELESNPATRIMWNTVKPMLMGKILYAPDSPTVRKIIQNANTTFEELERLRTMGKAWEEVAPQIWHFFQNGVQVKMIRDMIRNPSKAPFVSKHILNFLHNGSTEDHRVIRTLNQYGECVNLNKFVPVPDEDAVTHRALDLLEESKFWAGLIFVNMHSWTKNVPTHVTFKIRMDIDVVERTNKVKDRYWDPGPRADPLDDLRYVWGGFAYLQDMVEHGIIKTQTGKEWPMGVYLQQMPYPCYVDDLFMLTLNRCFPIFMVLAWVYSVSMTVKSIVLERELRLKETLKTMGVTNGVIWSTWFIDSFIMMGLSTALLTFIIMSLLSQVAFGFGTEYLSRYEEQGMGLQWNNIQTSLLEGDEFSFLTSICMMCVDIVLYGVLAWYLDNVFPGQYGIGRPFYFPFLQRYWFNTVAPVSEQSFLESEPGELTKGVCVENLVKFFSGSSSPAVDGLSINFYESQITALLGQNGAGKTTTMCGSNTSDTIIKKNRHVLHKCSCFRSILTGIFPPTSGTAMIYGNDIRTDMDSIRTSLGTCPQHNVLFH</sequence>
<evidence type="ECO:0000313" key="3">
    <source>
        <dbReference type="Proteomes" id="UP000694680"/>
    </source>
</evidence>
<dbReference type="PANTHER" id="PTHR19229">
    <property type="entry name" value="ATP-BINDING CASSETTE TRANSPORTER SUBFAMILY A ABCA"/>
    <property type="match status" value="1"/>
</dbReference>
<evidence type="ECO:0000256" key="1">
    <source>
        <dbReference type="SAM" id="Phobius"/>
    </source>
</evidence>
<name>A0A8C5NB08_GOUWI</name>
<keyword evidence="1" id="KW-0472">Membrane</keyword>
<evidence type="ECO:0000313" key="2">
    <source>
        <dbReference type="Ensembl" id="ENSGWIP00000042061.1"/>
    </source>
</evidence>
<dbReference type="InterPro" id="IPR026082">
    <property type="entry name" value="ABCA"/>
</dbReference>
<dbReference type="PANTHER" id="PTHR19229:SF190">
    <property type="entry name" value="RETINAL-SPECIFIC PHOSPHOLIPID-TRANSPORTING ATPASE ABCA4"/>
    <property type="match status" value="1"/>
</dbReference>
<reference evidence="2" key="2">
    <citation type="submission" date="2025-08" db="UniProtKB">
        <authorList>
            <consortium name="Ensembl"/>
        </authorList>
    </citation>
    <scope>IDENTIFICATION</scope>
</reference>
<accession>A0A8C5NB08</accession>
<proteinExistence type="predicted"/>
<protein>
    <submittedName>
        <fullName evidence="2">ATP-binding cassette, sub-family A (ABC1), member 4a</fullName>
    </submittedName>
</protein>
<keyword evidence="1" id="KW-0812">Transmembrane</keyword>
<dbReference type="GO" id="GO:0140326">
    <property type="term" value="F:ATPase-coupled intramembrane lipid transporter activity"/>
    <property type="evidence" value="ECO:0007669"/>
    <property type="project" value="TreeGrafter"/>
</dbReference>
<reference evidence="2" key="1">
    <citation type="submission" date="2020-06" db="EMBL/GenBank/DDBJ databases">
        <authorList>
            <consortium name="Wellcome Sanger Institute Data Sharing"/>
        </authorList>
    </citation>
    <scope>NUCLEOTIDE SEQUENCE [LARGE SCALE GENOMIC DNA]</scope>
</reference>
<dbReference type="Proteomes" id="UP000694680">
    <property type="component" value="Chromosome 20"/>
</dbReference>
<dbReference type="GO" id="GO:0016020">
    <property type="term" value="C:membrane"/>
    <property type="evidence" value="ECO:0007669"/>
    <property type="project" value="InterPro"/>
</dbReference>
<dbReference type="AlphaFoldDB" id="A0A8C5NB08"/>
<dbReference type="SUPFAM" id="SSF52540">
    <property type="entry name" value="P-loop containing nucleoside triphosphate hydrolases"/>
    <property type="match status" value="1"/>
</dbReference>
<feature type="transmembrane region" description="Helical" evidence="1">
    <location>
        <begin position="725"/>
        <end position="746"/>
    </location>
</feature>
<dbReference type="Gene3D" id="3.40.50.300">
    <property type="entry name" value="P-loop containing nucleotide triphosphate hydrolases"/>
    <property type="match status" value="1"/>
</dbReference>
<organism evidence="2 3">
    <name type="scientific">Gouania willdenowi</name>
    <name type="common">Blunt-snouted clingfish</name>
    <name type="synonym">Lepadogaster willdenowi</name>
    <dbReference type="NCBI Taxonomy" id="441366"/>
    <lineage>
        <taxon>Eukaryota</taxon>
        <taxon>Metazoa</taxon>
        <taxon>Chordata</taxon>
        <taxon>Craniata</taxon>
        <taxon>Vertebrata</taxon>
        <taxon>Euteleostomi</taxon>
        <taxon>Actinopterygii</taxon>
        <taxon>Neopterygii</taxon>
        <taxon>Teleostei</taxon>
        <taxon>Neoteleostei</taxon>
        <taxon>Acanthomorphata</taxon>
        <taxon>Ovalentaria</taxon>
        <taxon>Blenniimorphae</taxon>
        <taxon>Blenniiformes</taxon>
        <taxon>Gobiesocoidei</taxon>
        <taxon>Gobiesocidae</taxon>
        <taxon>Gobiesocinae</taxon>
        <taxon>Gouania</taxon>
    </lineage>
</organism>
<feature type="transmembrane region" description="Helical" evidence="1">
    <location>
        <begin position="14"/>
        <end position="34"/>
    </location>
</feature>
<keyword evidence="1" id="KW-1133">Transmembrane helix</keyword>
<dbReference type="Ensembl" id="ENSGWIT00000045653.1">
    <property type="protein sequence ID" value="ENSGWIP00000042061.1"/>
    <property type="gene ID" value="ENSGWIG00000021110.1"/>
</dbReference>
<feature type="transmembrane region" description="Helical" evidence="1">
    <location>
        <begin position="658"/>
        <end position="686"/>
    </location>
</feature>
<dbReference type="GO" id="GO:0005548">
    <property type="term" value="F:phospholipid transporter activity"/>
    <property type="evidence" value="ECO:0007669"/>
    <property type="project" value="TreeGrafter"/>
</dbReference>
<keyword evidence="3" id="KW-1185">Reference proteome</keyword>
<reference evidence="2" key="3">
    <citation type="submission" date="2025-09" db="UniProtKB">
        <authorList>
            <consortium name="Ensembl"/>
        </authorList>
    </citation>
    <scope>IDENTIFICATION</scope>
</reference>